<dbReference type="Proteomes" id="UP000466681">
    <property type="component" value="Chromosome"/>
</dbReference>
<dbReference type="PANTHER" id="PTHR37017:SF11">
    <property type="entry name" value="ESTERASE_LIPASE_THIOESTERASE DOMAIN-CONTAINING PROTEIN"/>
    <property type="match status" value="1"/>
</dbReference>
<organism evidence="2 3">
    <name type="scientific">Mycolicibacterium moriokaense</name>
    <dbReference type="NCBI Taxonomy" id="39691"/>
    <lineage>
        <taxon>Bacteria</taxon>
        <taxon>Bacillati</taxon>
        <taxon>Actinomycetota</taxon>
        <taxon>Actinomycetes</taxon>
        <taxon>Mycobacteriales</taxon>
        <taxon>Mycobacteriaceae</taxon>
        <taxon>Mycolicibacterium</taxon>
    </lineage>
</organism>
<dbReference type="KEGG" id="mmor:MMOR_40810"/>
<dbReference type="RefSeq" id="WP_083149805.1">
    <property type="nucleotide sequence ID" value="NZ_AP022560.1"/>
</dbReference>
<dbReference type="EMBL" id="AP022560">
    <property type="protein sequence ID" value="BBX03145.1"/>
    <property type="molecule type" value="Genomic_DNA"/>
</dbReference>
<evidence type="ECO:0000313" key="3">
    <source>
        <dbReference type="Proteomes" id="UP000466681"/>
    </source>
</evidence>
<dbReference type="InterPro" id="IPR000073">
    <property type="entry name" value="AB_hydrolase_1"/>
</dbReference>
<dbReference type="GO" id="GO:0003824">
    <property type="term" value="F:catalytic activity"/>
    <property type="evidence" value="ECO:0007669"/>
    <property type="project" value="UniProtKB-ARBA"/>
</dbReference>
<evidence type="ECO:0000259" key="1">
    <source>
        <dbReference type="Pfam" id="PF12697"/>
    </source>
</evidence>
<evidence type="ECO:0000313" key="2">
    <source>
        <dbReference type="EMBL" id="BBX03145.1"/>
    </source>
</evidence>
<protein>
    <submittedName>
        <fullName evidence="2">Peptidase M13</fullName>
    </submittedName>
</protein>
<name>A0AAD1HD15_9MYCO</name>
<reference evidence="2 3" key="1">
    <citation type="journal article" date="2019" name="Emerg. Microbes Infect.">
        <title>Comprehensive subspecies identification of 175 nontuberculous mycobacteria species based on 7547 genomic profiles.</title>
        <authorList>
            <person name="Matsumoto Y."/>
            <person name="Kinjo T."/>
            <person name="Motooka D."/>
            <person name="Nabeya D."/>
            <person name="Jung N."/>
            <person name="Uechi K."/>
            <person name="Horii T."/>
            <person name="Iida T."/>
            <person name="Fujita J."/>
            <person name="Nakamura S."/>
        </authorList>
    </citation>
    <scope>NUCLEOTIDE SEQUENCE [LARGE SCALE GENOMIC DNA]</scope>
    <source>
        <strain evidence="2 3">JCM 6375</strain>
    </source>
</reference>
<feature type="domain" description="AB hydrolase-1" evidence="1">
    <location>
        <begin position="9"/>
        <end position="237"/>
    </location>
</feature>
<keyword evidence="3" id="KW-1185">Reference proteome</keyword>
<dbReference type="InterPro" id="IPR029058">
    <property type="entry name" value="AB_hydrolase_fold"/>
</dbReference>
<sequence length="246" mass="27184">MVAATNLALLHGGGQGSWVWDDVMGLLSASEDIECITLDVPGCGTKRGRDTSAIEFDDIAREFISDIEAAGMRDVVLVGHSQAGMPIPRMAEFAPTLFRRLVYVSCSSPPPGTNLLELIGDGVHGEHEDKVGYPLDPATTTFEERFAVMFCNDMSAPQGEAFLAKLGADMWPMSSYTYRDWRYDHLKSVASTYVMCERDMSLPLTWQQRFAEMLWVDRVVRIDAGHQVMNTQPQTLTDALIAEAQG</sequence>
<dbReference type="Pfam" id="PF12697">
    <property type="entry name" value="Abhydrolase_6"/>
    <property type="match status" value="1"/>
</dbReference>
<dbReference type="SUPFAM" id="SSF53474">
    <property type="entry name" value="alpha/beta-Hydrolases"/>
    <property type="match status" value="1"/>
</dbReference>
<dbReference type="InterPro" id="IPR052897">
    <property type="entry name" value="Sec-Metab_Biosynth_Hydrolase"/>
</dbReference>
<proteinExistence type="predicted"/>
<dbReference type="AlphaFoldDB" id="A0AAD1HD15"/>
<dbReference type="PANTHER" id="PTHR37017">
    <property type="entry name" value="AB HYDROLASE-1 DOMAIN-CONTAINING PROTEIN-RELATED"/>
    <property type="match status" value="1"/>
</dbReference>
<gene>
    <name evidence="2" type="ORF">MMOR_40810</name>
</gene>
<dbReference type="Gene3D" id="3.40.50.1820">
    <property type="entry name" value="alpha/beta hydrolase"/>
    <property type="match status" value="1"/>
</dbReference>
<accession>A0AAD1HD15</accession>